<accession>A0A8H7VZ29</accession>
<comment type="caution">
    <text evidence="1">The sequence shown here is derived from an EMBL/GenBank/DDBJ whole genome shotgun (WGS) entry which is preliminary data.</text>
</comment>
<dbReference type="Proteomes" id="UP000613177">
    <property type="component" value="Unassembled WGS sequence"/>
</dbReference>
<dbReference type="AlphaFoldDB" id="A0A8H7VZ29"/>
<reference evidence="1" key="1">
    <citation type="submission" date="2021-01" db="EMBL/GenBank/DDBJ databases">
        <title>Metabolic potential, ecology and presence of endohyphal bacteria is reflected in genomic diversity of Mucoromycotina.</title>
        <authorList>
            <person name="Muszewska A."/>
            <person name="Okrasinska A."/>
            <person name="Steczkiewicz K."/>
            <person name="Drgas O."/>
            <person name="Orlowska M."/>
            <person name="Perlinska-Lenart U."/>
            <person name="Aleksandrzak-Piekarczyk T."/>
            <person name="Szatraj K."/>
            <person name="Zielenkiewicz U."/>
            <person name="Pilsyk S."/>
            <person name="Malc E."/>
            <person name="Mieczkowski P."/>
            <person name="Kruszewska J.S."/>
            <person name="Biernat P."/>
            <person name="Pawlowska J."/>
        </authorList>
    </citation>
    <scope>NUCLEOTIDE SEQUENCE</scope>
    <source>
        <strain evidence="1">WA0000018081</strain>
    </source>
</reference>
<dbReference type="EMBL" id="JAEPRE010000064">
    <property type="protein sequence ID" value="KAG2233978.1"/>
    <property type="molecule type" value="Genomic_DNA"/>
</dbReference>
<proteinExistence type="predicted"/>
<organism evidence="1 2">
    <name type="scientific">Thamnidium elegans</name>
    <dbReference type="NCBI Taxonomy" id="101142"/>
    <lineage>
        <taxon>Eukaryota</taxon>
        <taxon>Fungi</taxon>
        <taxon>Fungi incertae sedis</taxon>
        <taxon>Mucoromycota</taxon>
        <taxon>Mucoromycotina</taxon>
        <taxon>Mucoromycetes</taxon>
        <taxon>Mucorales</taxon>
        <taxon>Mucorineae</taxon>
        <taxon>Mucoraceae</taxon>
        <taxon>Thamnidium</taxon>
    </lineage>
</organism>
<gene>
    <name evidence="1" type="ORF">INT48_006470</name>
</gene>
<evidence type="ECO:0000313" key="2">
    <source>
        <dbReference type="Proteomes" id="UP000613177"/>
    </source>
</evidence>
<sequence>MNSLNLPDTGEKSAGYLKLTVQQDQSQRFIPSLQHPDDLSLLYNTPTTLASAATSFYKNLFASEPVNNESIQFLFVTIPGTDKITTH</sequence>
<keyword evidence="2" id="KW-1185">Reference proteome</keyword>
<name>A0A8H7VZ29_9FUNG</name>
<protein>
    <submittedName>
        <fullName evidence="1">Uncharacterized protein</fullName>
    </submittedName>
</protein>
<evidence type="ECO:0000313" key="1">
    <source>
        <dbReference type="EMBL" id="KAG2233978.1"/>
    </source>
</evidence>